<evidence type="ECO:0000313" key="1">
    <source>
        <dbReference type="EMBL" id="CAJ1951799.1"/>
    </source>
</evidence>
<dbReference type="EMBL" id="OY731401">
    <property type="protein sequence ID" value="CAJ1951799.1"/>
    <property type="molecule type" value="Genomic_DNA"/>
</dbReference>
<evidence type="ECO:0000313" key="2">
    <source>
        <dbReference type="Proteomes" id="UP001189624"/>
    </source>
</evidence>
<name>A0AA86SVI7_9FABA</name>
<organism evidence="1 2">
    <name type="scientific">Sphenostylis stenocarpa</name>
    <dbReference type="NCBI Taxonomy" id="92480"/>
    <lineage>
        <taxon>Eukaryota</taxon>
        <taxon>Viridiplantae</taxon>
        <taxon>Streptophyta</taxon>
        <taxon>Embryophyta</taxon>
        <taxon>Tracheophyta</taxon>
        <taxon>Spermatophyta</taxon>
        <taxon>Magnoliopsida</taxon>
        <taxon>eudicotyledons</taxon>
        <taxon>Gunneridae</taxon>
        <taxon>Pentapetalae</taxon>
        <taxon>rosids</taxon>
        <taxon>fabids</taxon>
        <taxon>Fabales</taxon>
        <taxon>Fabaceae</taxon>
        <taxon>Papilionoideae</taxon>
        <taxon>50 kb inversion clade</taxon>
        <taxon>NPAAA clade</taxon>
        <taxon>indigoferoid/millettioid clade</taxon>
        <taxon>Phaseoleae</taxon>
        <taxon>Sphenostylis</taxon>
    </lineage>
</organism>
<dbReference type="Proteomes" id="UP001189624">
    <property type="component" value="Chromosome 4"/>
</dbReference>
<dbReference type="Gramene" id="rna-AYBTSS11_LOCUS14964">
    <property type="protein sequence ID" value="CAJ1951799.1"/>
    <property type="gene ID" value="gene-AYBTSS11_LOCUS14964"/>
</dbReference>
<reference evidence="1" key="1">
    <citation type="submission" date="2023-10" db="EMBL/GenBank/DDBJ databases">
        <authorList>
            <person name="Domelevo Entfellner J.-B."/>
        </authorList>
    </citation>
    <scope>NUCLEOTIDE SEQUENCE</scope>
</reference>
<keyword evidence="2" id="KW-1185">Reference proteome</keyword>
<sequence length="91" mass="10604">MDGKDIKRRESMRIFVLSWIALTANGVSCWVGPNAIRFKWGHALVDDVKPINSDRFRIYTRACQTCQTTARGRIFKIFRWDKAKNRKAAED</sequence>
<dbReference type="AlphaFoldDB" id="A0AA86SVI7"/>
<accession>A0AA86SVI7</accession>
<protein>
    <submittedName>
        <fullName evidence="1">Uncharacterized protein</fullName>
    </submittedName>
</protein>
<proteinExistence type="predicted"/>
<gene>
    <name evidence="1" type="ORF">AYBTSS11_LOCUS14964</name>
</gene>